<reference evidence="1" key="1">
    <citation type="journal article" date="2018" name="Genome Biol. Evol.">
        <title>Genomics and development of Lentinus tigrinus, a white-rot wood-decaying mushroom with dimorphic fruiting bodies.</title>
        <authorList>
            <person name="Wu B."/>
            <person name="Xu Z."/>
            <person name="Knudson A."/>
            <person name="Carlson A."/>
            <person name="Chen N."/>
            <person name="Kovaka S."/>
            <person name="LaButti K."/>
            <person name="Lipzen A."/>
            <person name="Pennachio C."/>
            <person name="Riley R."/>
            <person name="Schakwitz W."/>
            <person name="Umezawa K."/>
            <person name="Ohm R.A."/>
            <person name="Grigoriev I.V."/>
            <person name="Nagy L.G."/>
            <person name="Gibbons J."/>
            <person name="Hibbett D."/>
        </authorList>
    </citation>
    <scope>NUCLEOTIDE SEQUENCE [LARGE SCALE GENOMIC DNA]</scope>
    <source>
        <strain evidence="1">ALCF2SS1-6</strain>
    </source>
</reference>
<proteinExistence type="predicted"/>
<evidence type="ECO:0000313" key="2">
    <source>
        <dbReference type="Proteomes" id="UP000313359"/>
    </source>
</evidence>
<organism evidence="1 2">
    <name type="scientific">Lentinus tigrinus ALCF2SS1-6</name>
    <dbReference type="NCBI Taxonomy" id="1328759"/>
    <lineage>
        <taxon>Eukaryota</taxon>
        <taxon>Fungi</taxon>
        <taxon>Dikarya</taxon>
        <taxon>Basidiomycota</taxon>
        <taxon>Agaricomycotina</taxon>
        <taxon>Agaricomycetes</taxon>
        <taxon>Polyporales</taxon>
        <taxon>Polyporaceae</taxon>
        <taxon>Lentinus</taxon>
    </lineage>
</organism>
<dbReference type="InterPro" id="IPR016024">
    <property type="entry name" value="ARM-type_fold"/>
</dbReference>
<keyword evidence="2" id="KW-1185">Reference proteome</keyword>
<protein>
    <submittedName>
        <fullName evidence="1">Uncharacterized protein</fullName>
    </submittedName>
</protein>
<dbReference type="AlphaFoldDB" id="A0A5C2RZH0"/>
<accession>A0A5C2RZH0</accession>
<dbReference type="OrthoDB" id="2749774at2759"/>
<dbReference type="Proteomes" id="UP000313359">
    <property type="component" value="Unassembled WGS sequence"/>
</dbReference>
<evidence type="ECO:0000313" key="1">
    <source>
        <dbReference type="EMBL" id="RPD56429.1"/>
    </source>
</evidence>
<dbReference type="SUPFAM" id="SSF48371">
    <property type="entry name" value="ARM repeat"/>
    <property type="match status" value="1"/>
</dbReference>
<sequence>MYVEVCKIVSNLPREQALQRVCHLLRIPNTATRSGLRRIHPQLHVFSNTLLCLYDQAVDWEEWEVCDTVGSIWTIMMFCADAVLCLALMKDGVLLRLLHQANKILPTVVLPFLALLARYGDDADRTAIIRSLTALLQVGWDPSLSYHPENVEPFLVTLCHCIGIADFWDVATAEPRLPEGLSVTFIAEVALSALAKPDASYGLIIHALPILIVCAKSSPPEETMLPTRILQFLASLLQSNDIALRSVAVWVFYGILDVGRGSTPRCVSSRGTVELLPSTAQVALWDAPPDHVRTYTLMLRNILWQVSIDGDYYKVAVGMAHVLLNGPFVFTEDDFREFKEGSVTLAGHDSWFSLLPEAVEAIKGREDPSHRNMADVLTLEHLARVGTSDAAATFARAVLERNPGHAYAYVTLCEHSADREEALQVARKGLRLPHLTRIPEAATVCFCYRAVFGQGAKTPSPVSAFGLALRTAGGPRLRRRTV</sequence>
<dbReference type="EMBL" id="ML122288">
    <property type="protein sequence ID" value="RPD56429.1"/>
    <property type="molecule type" value="Genomic_DNA"/>
</dbReference>
<gene>
    <name evidence="1" type="ORF">L227DRAFT_258741</name>
</gene>
<name>A0A5C2RZH0_9APHY</name>